<organism evidence="1 2">
    <name type="scientific">Hermanssonia centrifuga</name>
    <dbReference type="NCBI Taxonomy" id="98765"/>
    <lineage>
        <taxon>Eukaryota</taxon>
        <taxon>Fungi</taxon>
        <taxon>Dikarya</taxon>
        <taxon>Basidiomycota</taxon>
        <taxon>Agaricomycotina</taxon>
        <taxon>Agaricomycetes</taxon>
        <taxon>Polyporales</taxon>
        <taxon>Meruliaceae</taxon>
        <taxon>Hermanssonia</taxon>
    </lineage>
</organism>
<dbReference type="Proteomes" id="UP000186601">
    <property type="component" value="Unassembled WGS sequence"/>
</dbReference>
<dbReference type="AlphaFoldDB" id="A0A2R6RQ07"/>
<sequence>MLDVGCEEISFLLEPVAHRREGKFAAHLKTIVIDIVSVFSNVEDAIVCDWNAFDNCVSRLSRLHKIVLGLYPQEHARLRFIHEVVNTKMVNLGLAAPGRLAYAIYGRDQGEDERTGDNETSDENTADDQAQVIRIPEIPKWMRVAPGSDELEDSVPPIVFSPEAAYALPQPGDVRLRNVAALEAHNERNSFQTPIDAVELIDDGWMITAVSRFIYITPDLLRRAGTGDKMRMKGIYNILSFIFVLDDPESFFGQRIDESMSAVTMPRGLHAIEELSVQRRQKLPPLSN</sequence>
<dbReference type="EMBL" id="MLYV02000196">
    <property type="protein sequence ID" value="PSS32111.1"/>
    <property type="molecule type" value="Genomic_DNA"/>
</dbReference>
<comment type="caution">
    <text evidence="1">The sequence shown here is derived from an EMBL/GenBank/DDBJ whole genome shotgun (WGS) entry which is preliminary data.</text>
</comment>
<name>A0A2R6RQ07_9APHY</name>
<proteinExistence type="predicted"/>
<reference evidence="1 2" key="1">
    <citation type="submission" date="2018-02" db="EMBL/GenBank/DDBJ databases">
        <title>Genome sequence of the basidiomycete white-rot fungus Phlebia centrifuga.</title>
        <authorList>
            <person name="Granchi Z."/>
            <person name="Peng M."/>
            <person name="de Vries R.P."/>
            <person name="Hilden K."/>
            <person name="Makela M.R."/>
            <person name="Grigoriev I."/>
            <person name="Riley R."/>
        </authorList>
    </citation>
    <scope>NUCLEOTIDE SEQUENCE [LARGE SCALE GENOMIC DNA]</scope>
    <source>
        <strain evidence="1 2">FBCC195</strain>
    </source>
</reference>
<accession>A0A2R6RQ07</accession>
<keyword evidence="2" id="KW-1185">Reference proteome</keyword>
<evidence type="ECO:0000313" key="1">
    <source>
        <dbReference type="EMBL" id="PSS32111.1"/>
    </source>
</evidence>
<evidence type="ECO:0000313" key="2">
    <source>
        <dbReference type="Proteomes" id="UP000186601"/>
    </source>
</evidence>
<gene>
    <name evidence="1" type="ORF">PHLCEN_2v2107</name>
</gene>
<protein>
    <submittedName>
        <fullName evidence="1">Uncharacterized protein</fullName>
    </submittedName>
</protein>